<dbReference type="PROSITE" id="PS00080">
    <property type="entry name" value="MULTICOPPER_OXIDASE2"/>
    <property type="match status" value="1"/>
</dbReference>
<comment type="function">
    <text evidence="13">Lignin degradation and detoxification of lignin-derived products.</text>
</comment>
<dbReference type="CDD" id="cd13875">
    <property type="entry name" value="CuRO_2_LCC_plant"/>
    <property type="match status" value="1"/>
</dbReference>
<keyword evidence="7 13" id="KW-0479">Metal-binding</keyword>
<evidence type="ECO:0000259" key="16">
    <source>
        <dbReference type="Pfam" id="PF07732"/>
    </source>
</evidence>
<dbReference type="InterPro" id="IPR045087">
    <property type="entry name" value="Cu-oxidase_fam"/>
</dbReference>
<dbReference type="InterPro" id="IPR011706">
    <property type="entry name" value="Cu-oxidase_C"/>
</dbReference>
<dbReference type="InterPro" id="IPR017761">
    <property type="entry name" value="Laccase"/>
</dbReference>
<dbReference type="GO" id="GO:0048046">
    <property type="term" value="C:apoplast"/>
    <property type="evidence" value="ECO:0007669"/>
    <property type="project" value="UniProtKB-SubCell"/>
</dbReference>
<dbReference type="PANTHER" id="PTHR11709">
    <property type="entry name" value="MULTI-COPPER OXIDASE"/>
    <property type="match status" value="1"/>
</dbReference>
<evidence type="ECO:0000256" key="3">
    <source>
        <dbReference type="ARBA" id="ARBA00010609"/>
    </source>
</evidence>
<dbReference type="InterPro" id="IPR002355">
    <property type="entry name" value="Cu_oxidase_Cu_BS"/>
</dbReference>
<evidence type="ECO:0000256" key="11">
    <source>
        <dbReference type="ARBA" id="ARBA00023180"/>
    </source>
</evidence>
<dbReference type="InterPro" id="IPR034288">
    <property type="entry name" value="CuRO_1_LCC"/>
</dbReference>
<evidence type="ECO:0000313" key="17">
    <source>
        <dbReference type="EMBL" id="KAK4253023.1"/>
    </source>
</evidence>
<dbReference type="Pfam" id="PF00394">
    <property type="entry name" value="Cu-oxidase"/>
    <property type="match status" value="1"/>
</dbReference>
<evidence type="ECO:0000256" key="8">
    <source>
        <dbReference type="ARBA" id="ARBA00022737"/>
    </source>
</evidence>
<dbReference type="Pfam" id="PF07732">
    <property type="entry name" value="Cu-oxidase_3"/>
    <property type="match status" value="1"/>
</dbReference>
<dbReference type="EC" id="1.10.3.2" evidence="4 13"/>
<evidence type="ECO:0000313" key="18">
    <source>
        <dbReference type="Proteomes" id="UP001293593"/>
    </source>
</evidence>
<feature type="chain" id="PRO_5041782486" description="Laccase" evidence="13">
    <location>
        <begin position="24"/>
        <end position="570"/>
    </location>
</feature>
<dbReference type="InterPro" id="IPR011707">
    <property type="entry name" value="Cu-oxidase-like_N"/>
</dbReference>
<evidence type="ECO:0000259" key="15">
    <source>
        <dbReference type="Pfam" id="PF07731"/>
    </source>
</evidence>
<comment type="cofactor">
    <cofactor evidence="13">
        <name>Cu cation</name>
        <dbReference type="ChEBI" id="CHEBI:23378"/>
    </cofactor>
    <text evidence="13">Binds 4 Cu cations per monomer.</text>
</comment>
<feature type="domain" description="Plastocyanin-like" evidence="15">
    <location>
        <begin position="419"/>
        <end position="551"/>
    </location>
</feature>
<evidence type="ECO:0000256" key="12">
    <source>
        <dbReference type="ARBA" id="ARBA00023185"/>
    </source>
</evidence>
<reference evidence="17" key="1">
    <citation type="submission" date="2023-10" db="EMBL/GenBank/DDBJ databases">
        <title>Chromosome-level genome of the transformable northern wattle, Acacia crassicarpa.</title>
        <authorList>
            <person name="Massaro I."/>
            <person name="Sinha N.R."/>
            <person name="Poethig S."/>
            <person name="Leichty A.R."/>
        </authorList>
    </citation>
    <scope>NUCLEOTIDE SEQUENCE</scope>
    <source>
        <strain evidence="17">Acra3RX</strain>
        <tissue evidence="17">Leaf</tissue>
    </source>
</reference>
<dbReference type="EMBL" id="JAWXYG010000018">
    <property type="protein sequence ID" value="KAK4253023.1"/>
    <property type="molecule type" value="Genomic_DNA"/>
</dbReference>
<dbReference type="CDD" id="cd13849">
    <property type="entry name" value="CuRO_1_LCC_plant"/>
    <property type="match status" value="1"/>
</dbReference>
<dbReference type="NCBIfam" id="TIGR03389">
    <property type="entry name" value="laccase"/>
    <property type="match status" value="1"/>
</dbReference>
<dbReference type="Proteomes" id="UP001293593">
    <property type="component" value="Unassembled WGS sequence"/>
</dbReference>
<sequence length="570" mass="63538">MDLRKQSVMIVLLCFLLLCKAQAAVHYYDFVLKETNFTKLCSTKSILTVNGSFPGPTISAHKGDIIYVTVHNDGTYGVTIHWHGVRQPNDPWSDGPENITQCPIPPGSSFTQRVNLASEEGTLWWHAHSDWTRATVHGAIVIHPPRGASYPFPEPHGQETLIIGEWYEGDVMKIIKDALASGGEPTASDAYTINGQPGDLYACSNGTTHRFSVVPGKTYLIRIINAAMNENHYFGITNHTLTLVGTDAAYVKPFTTPYLLITPGQTMDVLLKANQKPGLYYIVASPFHDGASPYDNTTATAILQYHRSFNTSHHRHRHPHPPLVFPDFPEHNDSSAAFNFTKRLRGLGTKSHPINVPKKVDKRIYMTVAVNLLTCNASTCNTTTKLAASLNNVSFQIPSIDILDAYYWNKTGIFTKDFPKEPPNYINFTNPSNAVFTTTGTRVIMLNYNESVEIVWQGTNNTLNTAENHPMHLHGFSFYVVGQGLGNFNNKTDPESYNLHDPPEVNTVNLPLNGWLAMRFVANNPGVWFMHCHFERHSSWGMDTVLIVKDGKTKETSMLPPPKDMPPCSK</sequence>
<gene>
    <name evidence="17" type="ORF">QN277_010860</name>
</gene>
<evidence type="ECO:0000256" key="13">
    <source>
        <dbReference type="RuleBase" id="RU361119"/>
    </source>
</evidence>
<evidence type="ECO:0000256" key="9">
    <source>
        <dbReference type="ARBA" id="ARBA00023002"/>
    </source>
</evidence>
<evidence type="ECO:0000256" key="5">
    <source>
        <dbReference type="ARBA" id="ARBA00022523"/>
    </source>
</evidence>
<evidence type="ECO:0000256" key="1">
    <source>
        <dbReference type="ARBA" id="ARBA00000349"/>
    </source>
</evidence>
<dbReference type="GO" id="GO:0005507">
    <property type="term" value="F:copper ion binding"/>
    <property type="evidence" value="ECO:0007669"/>
    <property type="project" value="InterPro"/>
</dbReference>
<keyword evidence="13" id="KW-0732">Signal</keyword>
<dbReference type="InterPro" id="IPR001117">
    <property type="entry name" value="Cu-oxidase_2nd"/>
</dbReference>
<evidence type="ECO:0000259" key="14">
    <source>
        <dbReference type="Pfam" id="PF00394"/>
    </source>
</evidence>
<dbReference type="AlphaFoldDB" id="A0AAE1IMJ2"/>
<dbReference type="GO" id="GO:0046274">
    <property type="term" value="P:lignin catabolic process"/>
    <property type="evidence" value="ECO:0007669"/>
    <property type="project" value="UniProtKB-KW"/>
</dbReference>
<feature type="signal peptide" evidence="13">
    <location>
        <begin position="1"/>
        <end position="23"/>
    </location>
</feature>
<dbReference type="InterPro" id="IPR034289">
    <property type="entry name" value="CuRO_3_LCC"/>
</dbReference>
<name>A0AAE1IMJ2_9FABA</name>
<evidence type="ECO:0000256" key="2">
    <source>
        <dbReference type="ARBA" id="ARBA00004271"/>
    </source>
</evidence>
<comment type="similarity">
    <text evidence="3 13">Belongs to the multicopper oxidase family.</text>
</comment>
<dbReference type="PANTHER" id="PTHR11709:SF410">
    <property type="entry name" value="LACCASE"/>
    <property type="match status" value="1"/>
</dbReference>
<proteinExistence type="inferred from homology"/>
<dbReference type="GO" id="GO:0052716">
    <property type="term" value="F:hydroquinone:oxygen oxidoreductase activity"/>
    <property type="evidence" value="ECO:0007669"/>
    <property type="project" value="UniProtKB-EC"/>
</dbReference>
<dbReference type="SUPFAM" id="SSF49503">
    <property type="entry name" value="Cupredoxins"/>
    <property type="match status" value="3"/>
</dbReference>
<keyword evidence="18" id="KW-1185">Reference proteome</keyword>
<keyword evidence="9 13" id="KW-0560">Oxidoreductase</keyword>
<keyword evidence="8 13" id="KW-0677">Repeat</keyword>
<keyword evidence="6 13" id="KW-0964">Secreted</keyword>
<comment type="subcellular location">
    <subcellularLocation>
        <location evidence="2 13">Secreted</location>
        <location evidence="2 13">Extracellular space</location>
        <location evidence="2 13">Apoplast</location>
    </subcellularLocation>
</comment>
<comment type="caution">
    <text evidence="17">The sequence shown here is derived from an EMBL/GenBank/DDBJ whole genome shotgun (WGS) entry which is preliminary data.</text>
</comment>
<dbReference type="CDD" id="cd13897">
    <property type="entry name" value="CuRO_3_LCC_plant"/>
    <property type="match status" value="1"/>
</dbReference>
<feature type="domain" description="Plastocyanin-like" evidence="14">
    <location>
        <begin position="160"/>
        <end position="307"/>
    </location>
</feature>
<evidence type="ECO:0000256" key="7">
    <source>
        <dbReference type="ARBA" id="ARBA00022723"/>
    </source>
</evidence>
<dbReference type="Gene3D" id="2.60.40.420">
    <property type="entry name" value="Cupredoxins - blue copper proteins"/>
    <property type="match status" value="3"/>
</dbReference>
<keyword evidence="12 13" id="KW-0439">Lignin degradation</keyword>
<organism evidence="17 18">
    <name type="scientific">Acacia crassicarpa</name>
    <name type="common">northern wattle</name>
    <dbReference type="NCBI Taxonomy" id="499986"/>
    <lineage>
        <taxon>Eukaryota</taxon>
        <taxon>Viridiplantae</taxon>
        <taxon>Streptophyta</taxon>
        <taxon>Embryophyta</taxon>
        <taxon>Tracheophyta</taxon>
        <taxon>Spermatophyta</taxon>
        <taxon>Magnoliopsida</taxon>
        <taxon>eudicotyledons</taxon>
        <taxon>Gunneridae</taxon>
        <taxon>Pentapetalae</taxon>
        <taxon>rosids</taxon>
        <taxon>fabids</taxon>
        <taxon>Fabales</taxon>
        <taxon>Fabaceae</taxon>
        <taxon>Caesalpinioideae</taxon>
        <taxon>mimosoid clade</taxon>
        <taxon>Acacieae</taxon>
        <taxon>Acacia</taxon>
    </lineage>
</organism>
<evidence type="ECO:0000256" key="6">
    <source>
        <dbReference type="ARBA" id="ARBA00022525"/>
    </source>
</evidence>
<evidence type="ECO:0000256" key="4">
    <source>
        <dbReference type="ARBA" id="ARBA00012297"/>
    </source>
</evidence>
<keyword evidence="5 13" id="KW-0052">Apoplast</keyword>
<accession>A0AAE1IMJ2</accession>
<dbReference type="InterPro" id="IPR008972">
    <property type="entry name" value="Cupredoxin"/>
</dbReference>
<keyword evidence="10 13" id="KW-0186">Copper</keyword>
<comment type="catalytic activity">
    <reaction evidence="1 13">
        <text>4 hydroquinone + O2 = 4 benzosemiquinone + 2 H2O</text>
        <dbReference type="Rhea" id="RHEA:11276"/>
        <dbReference type="ChEBI" id="CHEBI:15377"/>
        <dbReference type="ChEBI" id="CHEBI:15379"/>
        <dbReference type="ChEBI" id="CHEBI:17594"/>
        <dbReference type="ChEBI" id="CHEBI:17977"/>
        <dbReference type="EC" id="1.10.3.2"/>
    </reaction>
</comment>
<protein>
    <recommendedName>
        <fullName evidence="4 13">Laccase</fullName>
        <ecNumber evidence="4 13">1.10.3.2</ecNumber>
    </recommendedName>
    <alternativeName>
        <fullName evidence="13">Benzenediol:oxygen oxidoreductase</fullName>
    </alternativeName>
    <alternativeName>
        <fullName evidence="13">Diphenol oxidase</fullName>
    </alternativeName>
    <alternativeName>
        <fullName evidence="13">Urishiol oxidase</fullName>
    </alternativeName>
</protein>
<evidence type="ECO:0000256" key="10">
    <source>
        <dbReference type="ARBA" id="ARBA00023008"/>
    </source>
</evidence>
<feature type="domain" description="Plastocyanin-like" evidence="16">
    <location>
        <begin position="33"/>
        <end position="145"/>
    </location>
</feature>
<keyword evidence="11" id="KW-0325">Glycoprotein</keyword>
<dbReference type="Pfam" id="PF07731">
    <property type="entry name" value="Cu-oxidase_2"/>
    <property type="match status" value="1"/>
</dbReference>
<dbReference type="InterPro" id="IPR034285">
    <property type="entry name" value="CuRO_2_LCC"/>
</dbReference>